<evidence type="ECO:0000256" key="2">
    <source>
        <dbReference type="SAM" id="SignalP"/>
    </source>
</evidence>
<evidence type="ECO:0000313" key="5">
    <source>
        <dbReference type="Proteomes" id="UP000186817"/>
    </source>
</evidence>
<dbReference type="Pfam" id="PF01823">
    <property type="entry name" value="MACPF"/>
    <property type="match status" value="1"/>
</dbReference>
<accession>A0A1Q9F0T8</accession>
<evidence type="ECO:0000259" key="3">
    <source>
        <dbReference type="Pfam" id="PF01823"/>
    </source>
</evidence>
<reference evidence="4 5" key="1">
    <citation type="submission" date="2016-02" db="EMBL/GenBank/DDBJ databases">
        <title>Genome analysis of coral dinoflagellate symbionts highlights evolutionary adaptations to a symbiotic lifestyle.</title>
        <authorList>
            <person name="Aranda M."/>
            <person name="Li Y."/>
            <person name="Liew Y.J."/>
            <person name="Baumgarten S."/>
            <person name="Simakov O."/>
            <person name="Wilson M."/>
            <person name="Piel J."/>
            <person name="Ashoor H."/>
            <person name="Bougouffa S."/>
            <person name="Bajic V.B."/>
            <person name="Ryu T."/>
            <person name="Ravasi T."/>
            <person name="Bayer T."/>
            <person name="Micklem G."/>
            <person name="Kim H."/>
            <person name="Bhak J."/>
            <person name="Lajeunesse T.C."/>
            <person name="Voolstra C.R."/>
        </authorList>
    </citation>
    <scope>NUCLEOTIDE SEQUENCE [LARGE SCALE GENOMIC DNA]</scope>
    <source>
        <strain evidence="4 5">CCMP2467</strain>
    </source>
</reference>
<feature type="compositionally biased region" description="Basic and acidic residues" evidence="1">
    <location>
        <begin position="216"/>
        <end position="226"/>
    </location>
</feature>
<feature type="region of interest" description="Disordered" evidence="1">
    <location>
        <begin position="207"/>
        <end position="226"/>
    </location>
</feature>
<keyword evidence="2" id="KW-0732">Signal</keyword>
<organism evidence="4 5">
    <name type="scientific">Symbiodinium microadriaticum</name>
    <name type="common">Dinoflagellate</name>
    <name type="synonym">Zooxanthella microadriatica</name>
    <dbReference type="NCBI Taxonomy" id="2951"/>
    <lineage>
        <taxon>Eukaryota</taxon>
        <taxon>Sar</taxon>
        <taxon>Alveolata</taxon>
        <taxon>Dinophyceae</taxon>
        <taxon>Suessiales</taxon>
        <taxon>Symbiodiniaceae</taxon>
        <taxon>Symbiodinium</taxon>
    </lineage>
</organism>
<sequence length="751" mass="83468">MLLLFLLLASFPNFSVAYHHDEECSAALQVPKADTPTTTMTTTKPRHAFFQTATASEKIGEPFTAADAAEALLTATGHLREQNVLKTDDECRQCPDPEPDKRAECCVVWMQDEVEKKQSELDLVGEMKKVIELRVTFKHEVGFNADLLRYVRTLHFDSADDRYQFLDKLRKDGIFEQSQLMSLNPFLMPTAKDVQLTSRLQQKAWIEQGKKQSSKAGEKARKEELSKKLQELEAKNKDTKEQMKAFNYEAARSEAKASRTGLEEEAKKLQQEMAQILEKLQLDASDTSMEDIRKQMSQLTESSGYLGGMNLPMVGLLHHMGVFRGVDLLADEMALGQHSQVVSLSPELASMDDEQLRRALHVAPDIAREFTVETEAVSDMQKVSTRLEAFGTSSFHSKSWQHSISAGGGMPLIFSVNTNGHWSGTESTGDATENRSEHGHQQRDKVKSRQKMKCYEEPKARINLDHFMLVPSRSFSTAVAAISQELCRSEDTNCSNFDSIQELLWTYGSHVCPQVVLGGRWTITALYASTEATDKDDVSDMLSKAIDDVSAHARGSGVGASAIFDAFQLGGGYAGEDQDGNSTHKHNSNGSRKLEQEAASNSHIRVEQVWTGGSSGLGPDGWRESLDFVKNSNWKVIDRTLARCFGIWTWVDDRPTSEAICQQWVAQLGQMYSSDVAGAIETAALSMPDFPAQEVCQHTQKMRDFTEKAPVFRSRILNAMSTWLFATKCGSSRMVGSSHGVEKAIVAVTIV</sequence>
<dbReference type="EMBL" id="LSRX01000030">
    <property type="protein sequence ID" value="OLQ13271.1"/>
    <property type="molecule type" value="Genomic_DNA"/>
</dbReference>
<dbReference type="AlphaFoldDB" id="A0A1Q9F0T8"/>
<protein>
    <recommendedName>
        <fullName evidence="3">MACPF domain-containing protein</fullName>
    </recommendedName>
</protein>
<dbReference type="OrthoDB" id="422023at2759"/>
<feature type="domain" description="MACPF" evidence="3">
    <location>
        <begin position="459"/>
        <end position="626"/>
    </location>
</feature>
<evidence type="ECO:0000256" key="1">
    <source>
        <dbReference type="SAM" id="MobiDB-lite"/>
    </source>
</evidence>
<feature type="region of interest" description="Disordered" evidence="1">
    <location>
        <begin position="423"/>
        <end position="452"/>
    </location>
</feature>
<feature type="region of interest" description="Disordered" evidence="1">
    <location>
        <begin position="575"/>
        <end position="598"/>
    </location>
</feature>
<feature type="compositionally biased region" description="Basic and acidic residues" evidence="1">
    <location>
        <begin position="432"/>
        <end position="452"/>
    </location>
</feature>
<gene>
    <name evidence="4" type="ORF">AK812_SmicGene2683</name>
</gene>
<name>A0A1Q9F0T8_SYMMI</name>
<feature type="signal peptide" evidence="2">
    <location>
        <begin position="1"/>
        <end position="17"/>
    </location>
</feature>
<dbReference type="InterPro" id="IPR020864">
    <property type="entry name" value="MACPF"/>
</dbReference>
<keyword evidence="5" id="KW-1185">Reference proteome</keyword>
<comment type="caution">
    <text evidence="4">The sequence shown here is derived from an EMBL/GenBank/DDBJ whole genome shotgun (WGS) entry which is preliminary data.</text>
</comment>
<proteinExistence type="predicted"/>
<dbReference type="Proteomes" id="UP000186817">
    <property type="component" value="Unassembled WGS sequence"/>
</dbReference>
<evidence type="ECO:0000313" key="4">
    <source>
        <dbReference type="EMBL" id="OLQ13271.1"/>
    </source>
</evidence>
<feature type="chain" id="PRO_5012232264" description="MACPF domain-containing protein" evidence="2">
    <location>
        <begin position="18"/>
        <end position="751"/>
    </location>
</feature>